<dbReference type="InterPro" id="IPR035979">
    <property type="entry name" value="RBD_domain_sf"/>
</dbReference>
<comment type="subcellular location">
    <subcellularLocation>
        <location evidence="1">Nucleus</location>
    </subcellularLocation>
</comment>
<dbReference type="Pfam" id="PF00076">
    <property type="entry name" value="RRM_1"/>
    <property type="match status" value="1"/>
</dbReference>
<protein>
    <recommendedName>
        <fullName evidence="2">Serine/arginine-rich splicing factor 2</fullName>
    </recommendedName>
    <alternativeName>
        <fullName evidence="9">Splicing component, 35 kDa</fullName>
    </alternativeName>
    <alternativeName>
        <fullName evidence="8">Splicing factor SC35</fullName>
    </alternativeName>
    <alternativeName>
        <fullName evidence="7">Splicing factor, arginine/serine-rich 2</fullName>
    </alternativeName>
</protein>
<dbReference type="CDD" id="cd00590">
    <property type="entry name" value="RRM_SF"/>
    <property type="match status" value="1"/>
</dbReference>
<evidence type="ECO:0000256" key="1">
    <source>
        <dbReference type="ARBA" id="ARBA00004123"/>
    </source>
</evidence>
<dbReference type="PROSITE" id="PS50102">
    <property type="entry name" value="RRM"/>
    <property type="match status" value="1"/>
</dbReference>
<dbReference type="PANTHER" id="PTHR48028:SF4">
    <property type="entry name" value="SC35-LIKE SPLICING FACTOR"/>
    <property type="match status" value="1"/>
</dbReference>
<dbReference type="WBParaSite" id="ASIM_0001458501-mRNA-1">
    <property type="protein sequence ID" value="ASIM_0001458501-mRNA-1"/>
    <property type="gene ID" value="ASIM_0001458501"/>
</dbReference>
<evidence type="ECO:0000256" key="9">
    <source>
        <dbReference type="ARBA" id="ARBA00032663"/>
    </source>
</evidence>
<evidence type="ECO:0000256" key="8">
    <source>
        <dbReference type="ARBA" id="ARBA00029667"/>
    </source>
</evidence>
<keyword evidence="4 10" id="KW-0694">RNA-binding</keyword>
<dbReference type="InterPro" id="IPR012677">
    <property type="entry name" value="Nucleotide-bd_a/b_plait_sf"/>
</dbReference>
<keyword evidence="13" id="KW-1185">Reference proteome</keyword>
<sequence length="104" mass="11786">MRLTILRAVREALSTSTSNHTLHVSNLSWVTSKKQLLDYFSQFGKIKNVTVPLDQRLGVNRGFAFVEFEDEQSLKKAFTAGQFHEIDETNVRLSRNIGASNSNE</sequence>
<feature type="domain" description="RRM" evidence="11">
    <location>
        <begin position="20"/>
        <end position="104"/>
    </location>
</feature>
<dbReference type="GO" id="GO:0008380">
    <property type="term" value="P:RNA splicing"/>
    <property type="evidence" value="ECO:0007669"/>
    <property type="project" value="UniProtKB-KW"/>
</dbReference>
<gene>
    <name evidence="12" type="ORF">ASIM_LOCUS13995</name>
</gene>
<dbReference type="SUPFAM" id="SSF54928">
    <property type="entry name" value="RNA-binding domain, RBD"/>
    <property type="match status" value="1"/>
</dbReference>
<dbReference type="InterPro" id="IPR051106">
    <property type="entry name" value="RNA-bind/splicing_reg"/>
</dbReference>
<dbReference type="PANTHER" id="PTHR48028">
    <property type="entry name" value="GLYCINE-RICH RNA-BINDING PROTEIN RZ1A"/>
    <property type="match status" value="1"/>
</dbReference>
<dbReference type="AlphaFoldDB" id="A0A0M3K154"/>
<dbReference type="GO" id="GO:0003723">
    <property type="term" value="F:RNA binding"/>
    <property type="evidence" value="ECO:0007669"/>
    <property type="project" value="UniProtKB-UniRule"/>
</dbReference>
<evidence type="ECO:0000256" key="10">
    <source>
        <dbReference type="PROSITE-ProRule" id="PRU00176"/>
    </source>
</evidence>
<dbReference type="GO" id="GO:0005634">
    <property type="term" value="C:nucleus"/>
    <property type="evidence" value="ECO:0007669"/>
    <property type="project" value="UniProtKB-SubCell"/>
</dbReference>
<dbReference type="SMART" id="SM00360">
    <property type="entry name" value="RRM"/>
    <property type="match status" value="1"/>
</dbReference>
<organism evidence="14">
    <name type="scientific">Anisakis simplex</name>
    <name type="common">Herring worm</name>
    <dbReference type="NCBI Taxonomy" id="6269"/>
    <lineage>
        <taxon>Eukaryota</taxon>
        <taxon>Metazoa</taxon>
        <taxon>Ecdysozoa</taxon>
        <taxon>Nematoda</taxon>
        <taxon>Chromadorea</taxon>
        <taxon>Rhabditida</taxon>
        <taxon>Spirurina</taxon>
        <taxon>Ascaridomorpha</taxon>
        <taxon>Ascaridoidea</taxon>
        <taxon>Anisakidae</taxon>
        <taxon>Anisakis</taxon>
        <taxon>Anisakis simplex complex</taxon>
    </lineage>
</organism>
<evidence type="ECO:0000313" key="13">
    <source>
        <dbReference type="Proteomes" id="UP000267096"/>
    </source>
</evidence>
<dbReference type="Proteomes" id="UP000267096">
    <property type="component" value="Unassembled WGS sequence"/>
</dbReference>
<dbReference type="OrthoDB" id="5850064at2759"/>
<evidence type="ECO:0000256" key="6">
    <source>
        <dbReference type="ARBA" id="ARBA00023242"/>
    </source>
</evidence>
<proteinExistence type="predicted"/>
<evidence type="ECO:0000313" key="12">
    <source>
        <dbReference type="EMBL" id="VDK51128.1"/>
    </source>
</evidence>
<evidence type="ECO:0000256" key="4">
    <source>
        <dbReference type="ARBA" id="ARBA00022884"/>
    </source>
</evidence>
<evidence type="ECO:0000259" key="11">
    <source>
        <dbReference type="PROSITE" id="PS50102"/>
    </source>
</evidence>
<evidence type="ECO:0000256" key="7">
    <source>
        <dbReference type="ARBA" id="ARBA00029589"/>
    </source>
</evidence>
<evidence type="ECO:0000256" key="2">
    <source>
        <dbReference type="ARBA" id="ARBA00015058"/>
    </source>
</evidence>
<dbReference type="GO" id="GO:0006397">
    <property type="term" value="P:mRNA processing"/>
    <property type="evidence" value="ECO:0007669"/>
    <property type="project" value="UniProtKB-KW"/>
</dbReference>
<reference evidence="12 13" key="2">
    <citation type="submission" date="2018-11" db="EMBL/GenBank/DDBJ databases">
        <authorList>
            <consortium name="Pathogen Informatics"/>
        </authorList>
    </citation>
    <scope>NUCLEOTIDE SEQUENCE [LARGE SCALE GENOMIC DNA]</scope>
</reference>
<accession>A0A0M3K154</accession>
<reference evidence="14" key="1">
    <citation type="submission" date="2017-02" db="UniProtKB">
        <authorList>
            <consortium name="WormBaseParasite"/>
        </authorList>
    </citation>
    <scope>IDENTIFICATION</scope>
</reference>
<keyword evidence="5" id="KW-0508">mRNA splicing</keyword>
<dbReference type="EMBL" id="UYRR01031573">
    <property type="protein sequence ID" value="VDK51128.1"/>
    <property type="molecule type" value="Genomic_DNA"/>
</dbReference>
<evidence type="ECO:0000313" key="14">
    <source>
        <dbReference type="WBParaSite" id="ASIM_0001458501-mRNA-1"/>
    </source>
</evidence>
<keyword evidence="6" id="KW-0539">Nucleus</keyword>
<dbReference type="Gene3D" id="3.30.70.330">
    <property type="match status" value="1"/>
</dbReference>
<name>A0A0M3K154_ANISI</name>
<evidence type="ECO:0000256" key="5">
    <source>
        <dbReference type="ARBA" id="ARBA00023187"/>
    </source>
</evidence>
<keyword evidence="3" id="KW-0507">mRNA processing</keyword>
<evidence type="ECO:0000256" key="3">
    <source>
        <dbReference type="ARBA" id="ARBA00022664"/>
    </source>
</evidence>
<dbReference type="InterPro" id="IPR000504">
    <property type="entry name" value="RRM_dom"/>
</dbReference>